<sequence>MAHNQTILEGNQQSLPPKLFPYKSPSQLLHSSFIITTTSTPLLFTKLNFSHGFLFCSLRHDNSDGSPRRMQGGSASPRHNGAATGVPCRSATFRATNAGNARGPSTISASNADGSPTVVSASNAGNARGPSTVGAPNADGSSTVVCASNAGDADGASSADTFDAGHSNDCSANVNTAGSSSADDADGGSAAFGFKYPWRPTTFAATDAGDGSGNPFQPLCCPTADDRSSMTSHSMASLFSLFAMTVLIASFGHCHAARHLLDDTAPAAAPPAGLAVPTLPMPTLPAAPPLMPTVPTVPQVSAPLMPNNPMPTVPTMPVAGVPPLTPMIPAIPKVSLPPIPSVPTIPSIPFLSTPPPAASP</sequence>
<organism evidence="2 3">
    <name type="scientific">Zingiber officinale</name>
    <name type="common">Ginger</name>
    <name type="synonym">Amomum zingiber</name>
    <dbReference type="NCBI Taxonomy" id="94328"/>
    <lineage>
        <taxon>Eukaryota</taxon>
        <taxon>Viridiplantae</taxon>
        <taxon>Streptophyta</taxon>
        <taxon>Embryophyta</taxon>
        <taxon>Tracheophyta</taxon>
        <taxon>Spermatophyta</taxon>
        <taxon>Magnoliopsida</taxon>
        <taxon>Liliopsida</taxon>
        <taxon>Zingiberales</taxon>
        <taxon>Zingiberaceae</taxon>
        <taxon>Zingiber</taxon>
    </lineage>
</organism>
<evidence type="ECO:0000313" key="2">
    <source>
        <dbReference type="EMBL" id="KAG6490774.1"/>
    </source>
</evidence>
<comment type="caution">
    <text evidence="2">The sequence shown here is derived from an EMBL/GenBank/DDBJ whole genome shotgun (WGS) entry which is preliminary data.</text>
</comment>
<reference evidence="2 3" key="1">
    <citation type="submission" date="2020-08" db="EMBL/GenBank/DDBJ databases">
        <title>Plant Genome Project.</title>
        <authorList>
            <person name="Zhang R.-G."/>
        </authorList>
    </citation>
    <scope>NUCLEOTIDE SEQUENCE [LARGE SCALE GENOMIC DNA]</scope>
    <source>
        <tissue evidence="2">Rhizome</tissue>
    </source>
</reference>
<evidence type="ECO:0000313" key="3">
    <source>
        <dbReference type="Proteomes" id="UP000734854"/>
    </source>
</evidence>
<gene>
    <name evidence="2" type="ORF">ZIOFF_052084</name>
</gene>
<proteinExistence type="predicted"/>
<keyword evidence="3" id="KW-1185">Reference proteome</keyword>
<evidence type="ECO:0000256" key="1">
    <source>
        <dbReference type="SAM" id="MobiDB-lite"/>
    </source>
</evidence>
<feature type="region of interest" description="Disordered" evidence="1">
    <location>
        <begin position="64"/>
        <end position="86"/>
    </location>
</feature>
<accession>A0A8J5KS40</accession>
<dbReference type="AlphaFoldDB" id="A0A8J5KS40"/>
<dbReference type="EMBL" id="JACMSC010000014">
    <property type="protein sequence ID" value="KAG6490774.1"/>
    <property type="molecule type" value="Genomic_DNA"/>
</dbReference>
<protein>
    <submittedName>
        <fullName evidence="2">Uncharacterized protein</fullName>
    </submittedName>
</protein>
<name>A0A8J5KS40_ZINOF</name>
<dbReference type="Proteomes" id="UP000734854">
    <property type="component" value="Unassembled WGS sequence"/>
</dbReference>
<feature type="region of interest" description="Disordered" evidence="1">
    <location>
        <begin position="98"/>
        <end position="118"/>
    </location>
</feature>